<dbReference type="GO" id="GO:0032259">
    <property type="term" value="P:methylation"/>
    <property type="evidence" value="ECO:0007669"/>
    <property type="project" value="UniProtKB-KW"/>
</dbReference>
<dbReference type="InterPro" id="IPR001497">
    <property type="entry name" value="MethylDNA_cys_MeTrfase_AS"/>
</dbReference>
<gene>
    <name evidence="10" type="ORF">S03H2_23648</name>
</gene>
<evidence type="ECO:0000256" key="2">
    <source>
        <dbReference type="ARBA" id="ARBA00008711"/>
    </source>
</evidence>
<dbReference type="Gene3D" id="1.10.10.10">
    <property type="entry name" value="Winged helix-like DNA-binding domain superfamily/Winged helix DNA-binding domain"/>
    <property type="match status" value="1"/>
</dbReference>
<evidence type="ECO:0000256" key="4">
    <source>
        <dbReference type="ARBA" id="ARBA00022603"/>
    </source>
</evidence>
<comment type="catalytic activity">
    <reaction evidence="8">
        <text>a 6-O-methyl-2'-deoxyguanosine in DNA + L-cysteinyl-[protein] = S-methyl-L-cysteinyl-[protein] + a 2'-deoxyguanosine in DNA</text>
        <dbReference type="Rhea" id="RHEA:24000"/>
        <dbReference type="Rhea" id="RHEA-COMP:10131"/>
        <dbReference type="Rhea" id="RHEA-COMP:10132"/>
        <dbReference type="Rhea" id="RHEA-COMP:11367"/>
        <dbReference type="Rhea" id="RHEA-COMP:11368"/>
        <dbReference type="ChEBI" id="CHEBI:29950"/>
        <dbReference type="ChEBI" id="CHEBI:82612"/>
        <dbReference type="ChEBI" id="CHEBI:85445"/>
        <dbReference type="ChEBI" id="CHEBI:85448"/>
        <dbReference type="EC" id="2.1.1.63"/>
    </reaction>
</comment>
<dbReference type="Pfam" id="PF01035">
    <property type="entry name" value="DNA_binding_1"/>
    <property type="match status" value="1"/>
</dbReference>
<keyword evidence="7" id="KW-0234">DNA repair</keyword>
<dbReference type="InterPro" id="IPR014048">
    <property type="entry name" value="MethylDNA_cys_MeTrfase_DNA-bd"/>
</dbReference>
<comment type="catalytic activity">
    <reaction evidence="1">
        <text>a 4-O-methyl-thymidine in DNA + L-cysteinyl-[protein] = a thymidine in DNA + S-methyl-L-cysteinyl-[protein]</text>
        <dbReference type="Rhea" id="RHEA:53428"/>
        <dbReference type="Rhea" id="RHEA-COMP:10131"/>
        <dbReference type="Rhea" id="RHEA-COMP:10132"/>
        <dbReference type="Rhea" id="RHEA-COMP:13555"/>
        <dbReference type="Rhea" id="RHEA-COMP:13556"/>
        <dbReference type="ChEBI" id="CHEBI:29950"/>
        <dbReference type="ChEBI" id="CHEBI:82612"/>
        <dbReference type="ChEBI" id="CHEBI:137386"/>
        <dbReference type="ChEBI" id="CHEBI:137387"/>
        <dbReference type="EC" id="2.1.1.63"/>
    </reaction>
</comment>
<dbReference type="InterPro" id="IPR036631">
    <property type="entry name" value="MGMT_N_sf"/>
</dbReference>
<evidence type="ECO:0000259" key="9">
    <source>
        <dbReference type="Pfam" id="PF01035"/>
    </source>
</evidence>
<dbReference type="SUPFAM" id="SSF46767">
    <property type="entry name" value="Methylated DNA-protein cysteine methyltransferase, C-terminal domain"/>
    <property type="match status" value="1"/>
</dbReference>
<dbReference type="PANTHER" id="PTHR10815">
    <property type="entry name" value="METHYLATED-DNA--PROTEIN-CYSTEINE METHYLTRANSFERASE"/>
    <property type="match status" value="1"/>
</dbReference>
<reference evidence="10" key="1">
    <citation type="journal article" date="2014" name="Front. Microbiol.">
        <title>High frequency of phylogenetically diverse reductive dehalogenase-homologous genes in deep subseafloor sedimentary metagenomes.</title>
        <authorList>
            <person name="Kawai M."/>
            <person name="Futagami T."/>
            <person name="Toyoda A."/>
            <person name="Takaki Y."/>
            <person name="Nishi S."/>
            <person name="Hori S."/>
            <person name="Arai W."/>
            <person name="Tsubouchi T."/>
            <person name="Morono Y."/>
            <person name="Uchiyama I."/>
            <person name="Ito T."/>
            <person name="Fujiyama A."/>
            <person name="Inagaki F."/>
            <person name="Takami H."/>
        </authorList>
    </citation>
    <scope>NUCLEOTIDE SEQUENCE</scope>
    <source>
        <strain evidence="10">Expedition CK06-06</strain>
    </source>
</reference>
<dbReference type="FunFam" id="1.10.10.10:FF:000214">
    <property type="entry name" value="Methylated-DNA--protein-cysteine methyltransferase"/>
    <property type="match status" value="1"/>
</dbReference>
<keyword evidence="6" id="KW-0227">DNA damage</keyword>
<accession>X1FRT8</accession>
<evidence type="ECO:0000256" key="5">
    <source>
        <dbReference type="ARBA" id="ARBA00022679"/>
    </source>
</evidence>
<evidence type="ECO:0000313" key="10">
    <source>
        <dbReference type="EMBL" id="GAH32059.1"/>
    </source>
</evidence>
<organism evidence="10">
    <name type="scientific">marine sediment metagenome</name>
    <dbReference type="NCBI Taxonomy" id="412755"/>
    <lineage>
        <taxon>unclassified sequences</taxon>
        <taxon>metagenomes</taxon>
        <taxon>ecological metagenomes</taxon>
    </lineage>
</organism>
<keyword evidence="5" id="KW-0808">Transferase</keyword>
<evidence type="ECO:0000256" key="8">
    <source>
        <dbReference type="ARBA" id="ARBA00049348"/>
    </source>
</evidence>
<dbReference type="PROSITE" id="PS00374">
    <property type="entry name" value="MGMT"/>
    <property type="match status" value="1"/>
</dbReference>
<evidence type="ECO:0000256" key="3">
    <source>
        <dbReference type="ARBA" id="ARBA00011918"/>
    </source>
</evidence>
<evidence type="ECO:0000256" key="7">
    <source>
        <dbReference type="ARBA" id="ARBA00023204"/>
    </source>
</evidence>
<dbReference type="SUPFAM" id="SSF53155">
    <property type="entry name" value="Methylated DNA-protein cysteine methyltransferase domain"/>
    <property type="match status" value="1"/>
</dbReference>
<protein>
    <recommendedName>
        <fullName evidence="3">methylated-DNA--[protein]-cysteine S-methyltransferase</fullName>
        <ecNumber evidence="3">2.1.1.63</ecNumber>
    </recommendedName>
</protein>
<dbReference type="NCBIfam" id="TIGR00589">
    <property type="entry name" value="ogt"/>
    <property type="match status" value="1"/>
</dbReference>
<dbReference type="CDD" id="cd06445">
    <property type="entry name" value="ATase"/>
    <property type="match status" value="1"/>
</dbReference>
<evidence type="ECO:0000256" key="1">
    <source>
        <dbReference type="ARBA" id="ARBA00001286"/>
    </source>
</evidence>
<feature type="domain" description="Methylated-DNA-[protein]-cysteine S-methyltransferase DNA binding" evidence="9">
    <location>
        <begin position="86"/>
        <end position="165"/>
    </location>
</feature>
<proteinExistence type="inferred from homology"/>
<dbReference type="AlphaFoldDB" id="X1FRT8"/>
<dbReference type="PANTHER" id="PTHR10815:SF5">
    <property type="entry name" value="METHYLATED-DNA--PROTEIN-CYSTEINE METHYLTRANSFERASE"/>
    <property type="match status" value="1"/>
</dbReference>
<dbReference type="EC" id="2.1.1.63" evidence="3"/>
<keyword evidence="4" id="KW-0489">Methyltransferase</keyword>
<comment type="caution">
    <text evidence="10">The sequence shown here is derived from an EMBL/GenBank/DDBJ whole genome shotgun (WGS) entry which is preliminary data.</text>
</comment>
<dbReference type="EMBL" id="BARU01012961">
    <property type="protein sequence ID" value="GAH32059.1"/>
    <property type="molecule type" value="Genomic_DNA"/>
</dbReference>
<dbReference type="InterPro" id="IPR036388">
    <property type="entry name" value="WH-like_DNA-bd_sf"/>
</dbReference>
<sequence length="170" mass="18862">MTGELKYIIFNTNMGWVGILGSAKGLLRTTLPQHSAQEARQLLDDGVNNAIWSHNLFNGLVERFKTYFSGGKTAFPDELDLSAATPFQRKVWEITRLIPYGKTKSYTWVAEQVKKPEAARAVGQALARNPLPIIIPCHRVLTIDGRLGGFSGGVEIKRRLLRLEASAGIR</sequence>
<name>X1FRT8_9ZZZZ</name>
<evidence type="ECO:0000256" key="6">
    <source>
        <dbReference type="ARBA" id="ARBA00022763"/>
    </source>
</evidence>
<dbReference type="InterPro" id="IPR036217">
    <property type="entry name" value="MethylDNA_cys_MeTrfase_DNAb"/>
</dbReference>
<comment type="similarity">
    <text evidence="2">Belongs to the MGMT family.</text>
</comment>
<dbReference type="GO" id="GO:0003908">
    <property type="term" value="F:methylated-DNA-[protein]-cysteine S-methyltransferase activity"/>
    <property type="evidence" value="ECO:0007669"/>
    <property type="project" value="UniProtKB-EC"/>
</dbReference>
<dbReference type="GO" id="GO:0006281">
    <property type="term" value="P:DNA repair"/>
    <property type="evidence" value="ECO:0007669"/>
    <property type="project" value="UniProtKB-KW"/>
</dbReference>